<feature type="compositionally biased region" description="Basic and acidic residues" evidence="1">
    <location>
        <begin position="10"/>
        <end position="21"/>
    </location>
</feature>
<gene>
    <name evidence="2" type="ORF">DERYTH_LOCUS9666</name>
</gene>
<comment type="caution">
    <text evidence="2">The sequence shown here is derived from an EMBL/GenBank/DDBJ whole genome shotgun (WGS) entry which is preliminary data.</text>
</comment>
<name>A0A9N9DI07_9GLOM</name>
<reference evidence="2" key="1">
    <citation type="submission" date="2021-06" db="EMBL/GenBank/DDBJ databases">
        <authorList>
            <person name="Kallberg Y."/>
            <person name="Tangrot J."/>
            <person name="Rosling A."/>
        </authorList>
    </citation>
    <scope>NUCLEOTIDE SEQUENCE</scope>
    <source>
        <strain evidence="2">MA453B</strain>
    </source>
</reference>
<dbReference type="SUPFAM" id="SSF81901">
    <property type="entry name" value="HCP-like"/>
    <property type="match status" value="1"/>
</dbReference>
<evidence type="ECO:0000313" key="2">
    <source>
        <dbReference type="EMBL" id="CAG8641161.1"/>
    </source>
</evidence>
<sequence>MRHVKGIRKNRGDAKLDHKKLSSDPFSKSLGELNESNEITLSHQVVSLVPEFNSDDVHINSYTAQHVSGLLQKADLTLKSNEYGKSIKYLQRATQLGSALAAAKLGSIYSQGLNATIAQDFATSAAYYFLALKLIMMIPCTSYYSWDLSLVLDVVIGLTDLYRRELNHHNEADTDIIECGVKIMRSIDDRLRDPFFIRILDHNDVQLQRAIRIHVNFCFAITYMMAGEIYESRMSFREVEAIGECGHESADLLVIKAREHIHWLDSQLPNFTDCAQCKYAPTNLKDIKTLEMCPRCQEVAFCGKDCLSMHTSSCSGTFL</sequence>
<protein>
    <submittedName>
        <fullName evidence="2">19596_t:CDS:1</fullName>
    </submittedName>
</protein>
<proteinExistence type="predicted"/>
<evidence type="ECO:0000256" key="1">
    <source>
        <dbReference type="SAM" id="MobiDB-lite"/>
    </source>
</evidence>
<dbReference type="InterPro" id="IPR011990">
    <property type="entry name" value="TPR-like_helical_dom_sf"/>
</dbReference>
<dbReference type="EMBL" id="CAJVPY010005345">
    <property type="protein sequence ID" value="CAG8641161.1"/>
    <property type="molecule type" value="Genomic_DNA"/>
</dbReference>
<dbReference type="AlphaFoldDB" id="A0A9N9DI07"/>
<evidence type="ECO:0000313" key="3">
    <source>
        <dbReference type="Proteomes" id="UP000789405"/>
    </source>
</evidence>
<accession>A0A9N9DI07</accession>
<keyword evidence="3" id="KW-1185">Reference proteome</keyword>
<dbReference type="Gene3D" id="1.25.40.10">
    <property type="entry name" value="Tetratricopeptide repeat domain"/>
    <property type="match status" value="1"/>
</dbReference>
<organism evidence="2 3">
    <name type="scientific">Dentiscutata erythropus</name>
    <dbReference type="NCBI Taxonomy" id="1348616"/>
    <lineage>
        <taxon>Eukaryota</taxon>
        <taxon>Fungi</taxon>
        <taxon>Fungi incertae sedis</taxon>
        <taxon>Mucoromycota</taxon>
        <taxon>Glomeromycotina</taxon>
        <taxon>Glomeromycetes</taxon>
        <taxon>Diversisporales</taxon>
        <taxon>Gigasporaceae</taxon>
        <taxon>Dentiscutata</taxon>
    </lineage>
</organism>
<dbReference type="OrthoDB" id="2307351at2759"/>
<dbReference type="Proteomes" id="UP000789405">
    <property type="component" value="Unassembled WGS sequence"/>
</dbReference>
<feature type="region of interest" description="Disordered" evidence="1">
    <location>
        <begin position="1"/>
        <end position="21"/>
    </location>
</feature>